<keyword evidence="2" id="KW-1185">Reference proteome</keyword>
<name>A0ACB9UUU6_9CETA</name>
<protein>
    <submittedName>
        <fullName evidence="1">Uncharacterized protein</fullName>
    </submittedName>
</protein>
<evidence type="ECO:0000313" key="2">
    <source>
        <dbReference type="Proteomes" id="UP001057279"/>
    </source>
</evidence>
<dbReference type="Proteomes" id="UP001057279">
    <property type="component" value="Linkage Group LG10"/>
</dbReference>
<accession>A0ACB9UUU6</accession>
<proteinExistence type="predicted"/>
<reference evidence="1" key="1">
    <citation type="submission" date="2022-03" db="EMBL/GenBank/DDBJ databases">
        <title>Genomic analyses of argali, domestic sheep and their hybrids provide insights into chromosomal evolution, heterosis and genetic basis of agronomic traits.</title>
        <authorList>
            <person name="Li M."/>
        </authorList>
    </citation>
    <scope>NUCLEOTIDE SEQUENCE</scope>
    <source>
        <strain evidence="1">F1 hybrid</strain>
    </source>
</reference>
<evidence type="ECO:0000313" key="1">
    <source>
        <dbReference type="EMBL" id="KAI4581371.1"/>
    </source>
</evidence>
<gene>
    <name evidence="1" type="ORF">MJG53_009814</name>
</gene>
<organism evidence="1 2">
    <name type="scientific">Ovis ammon polii x Ovis aries</name>
    <dbReference type="NCBI Taxonomy" id="2918886"/>
    <lineage>
        <taxon>Eukaryota</taxon>
        <taxon>Metazoa</taxon>
        <taxon>Chordata</taxon>
        <taxon>Craniata</taxon>
        <taxon>Vertebrata</taxon>
        <taxon>Euteleostomi</taxon>
        <taxon>Mammalia</taxon>
        <taxon>Eutheria</taxon>
        <taxon>Laurasiatheria</taxon>
        <taxon>Artiodactyla</taxon>
        <taxon>Ruminantia</taxon>
        <taxon>Pecora</taxon>
        <taxon>Bovidae</taxon>
        <taxon>Caprinae</taxon>
        <taxon>Ovis</taxon>
    </lineage>
</organism>
<dbReference type="EMBL" id="CM043035">
    <property type="protein sequence ID" value="KAI4581371.1"/>
    <property type="molecule type" value="Genomic_DNA"/>
</dbReference>
<sequence>MERAGDQAPGNPEPSSLATLGDPQVTLLTVHKRWSFKRSPGTGGSSRPVISEEECPPPSEEGEFSQKVLNGSEEISSKQTRHARPVAVSPIMVSFPAETFTPSTVEKHFTKILSKLFQPAMKQSFAFDNNGYEDDLDGVCPSQTAAGTISIVGMTCQSCVKSIEGRVSSLKGIVSIKVSLEQSSAEVRYVPSVVSLMQICHQIEDMGFQASVAEGKATSWASRVSPTSEAVVKLRVEGMTCQSCVSSIEGKIGKLQGVMRVRVSLSNQEAVITYQPYLIQPQDLRDHITDMGFEAVIKNKVAPVSLGPIDVRRLQSTLSAAPPAPVNQNDNNSETPGGQGVPLHLRVDGMHCKSCVLNIEDNIGQLPGVQSIHVSLESRTARVQYNPSLVSPGALRRAIEALPPGNFKVSFPNGAEGSGPDSRTPPAPSAPCTMMLAIAGMTCKSCVQSIEGLISQRVGVHQISVFLAEGTAVVLYDPSRTHPEELQAAVEDMGFEASILAGILSVLVALMAGKAEVKYNPEAIQPLEIAKLVQDLGFEAAVMEDYTGSDGDLELMITGMTCASCVHNIESKLRRTEGITYASVALATSKAHVKFDPEIIGPRDIVKLIEEIGFRASLAQRIPNAHHLDHKVEIKQWKNSFLCSLVFGIPVMGLMIYMLIPSHEPQSSVLDHNVIPGLSILNLIFFILCTFVQFLGGWYFYVQAYKSLRHGMANMDVLIVLATSIAYVYSLVILVVAVAEKAERSPVTFFDTPPMLFVFIALGRWLEHVVKSKTSEALARLMSLQATEATVVTLGEDNVIIREEQVPMELVQRGDIIKVVPGGKFPVDGKVLEGNTMADESLITGEAMPVTKKPGSMVIAGSMNAHGSVLITATHVGNDTTLAQIVKLVEEAQMSKAPIQQLADRFSGYFVPFIIIISTVTLVVWIVIGFIDFGVVQKYFPAPSKGISQAEVVLRFAFQTSITVLCIACPCSLGLATPTAVMVGTGVAAQNGILIKGGKPLEMAHKIKTVMFDKTGTITHGVPKVSRVLLLVDLATLPLRKVLAVVGTAEASSEHPLGVAVTRYCKEELGTETLGCCMDFQAVPGCGISCKVSSVESILAQGERLQGPPTAHQNRVGSEPSETGTCLSVSSELEVTDAATQTFSVLIGNREWMRRNGLTVTSDVRDAMTDHETKGQTAILVAIDGVLCGMIAVADSVKQEAALAVHTLKSMGVDVVLITGDNRKTARAIATQVGINKVFAEVLPSHKVAKVQELQNQGKRVAMVGDGVNDSPALAQADVGIAIGTGTDVAIEAADVVLIRNDLLDVVASIHLSRRTVWRIRLNLVLALIYNLIGIPVAAGVFIPIGVVLQPWMGSAAMAASSVSVVLSSLQLKCYRKPDLARYEAQAHGHMKPLSASQVSVRVGMDDRRRDSPRASAWDQVSYVSQVSLSPLKSDKLSRHSGAADDRGDKWSLLLNDRDEEQGI</sequence>
<comment type="caution">
    <text evidence="1">The sequence shown here is derived from an EMBL/GenBank/DDBJ whole genome shotgun (WGS) entry which is preliminary data.</text>
</comment>